<name>A0AAF0V8B7_SOLVR</name>
<feature type="domain" description="Tf2-1-like SH3-like" evidence="1">
    <location>
        <begin position="9"/>
        <end position="57"/>
    </location>
</feature>
<evidence type="ECO:0000259" key="1">
    <source>
        <dbReference type="Pfam" id="PF24626"/>
    </source>
</evidence>
<reference evidence="2" key="1">
    <citation type="submission" date="2023-08" db="EMBL/GenBank/DDBJ databases">
        <title>A de novo genome assembly of Solanum verrucosum Schlechtendal, a Mexican diploid species geographically isolated from the other diploid A-genome species in potato relatives.</title>
        <authorList>
            <person name="Hosaka K."/>
        </authorList>
    </citation>
    <scope>NUCLEOTIDE SEQUENCE</scope>
    <source>
        <tissue evidence="2">Young leaves</tissue>
    </source>
</reference>
<proteinExistence type="predicted"/>
<keyword evidence="3" id="KW-1185">Reference proteome</keyword>
<dbReference type="AlphaFoldDB" id="A0AAF0V8B7"/>
<protein>
    <recommendedName>
        <fullName evidence="1">Tf2-1-like SH3-like domain-containing protein</fullName>
    </recommendedName>
</protein>
<organism evidence="2 3">
    <name type="scientific">Solanum verrucosum</name>
    <dbReference type="NCBI Taxonomy" id="315347"/>
    <lineage>
        <taxon>Eukaryota</taxon>
        <taxon>Viridiplantae</taxon>
        <taxon>Streptophyta</taxon>
        <taxon>Embryophyta</taxon>
        <taxon>Tracheophyta</taxon>
        <taxon>Spermatophyta</taxon>
        <taxon>Magnoliopsida</taxon>
        <taxon>eudicotyledons</taxon>
        <taxon>Gunneridae</taxon>
        <taxon>Pentapetalae</taxon>
        <taxon>asterids</taxon>
        <taxon>lamiids</taxon>
        <taxon>Solanales</taxon>
        <taxon>Solanaceae</taxon>
        <taxon>Solanoideae</taxon>
        <taxon>Solaneae</taxon>
        <taxon>Solanum</taxon>
    </lineage>
</organism>
<accession>A0AAF0V8B7</accession>
<dbReference type="PANTHER" id="PTHR46148:SF58">
    <property type="entry name" value="RETROTRANSPOSON PROTEIN"/>
    <property type="match status" value="1"/>
</dbReference>
<dbReference type="PANTHER" id="PTHR46148">
    <property type="entry name" value="CHROMO DOMAIN-CONTAINING PROTEIN"/>
    <property type="match status" value="1"/>
</dbReference>
<dbReference type="EMBL" id="CP133623">
    <property type="protein sequence ID" value="WMV59259.1"/>
    <property type="molecule type" value="Genomic_DNA"/>
</dbReference>
<dbReference type="InterPro" id="IPR056924">
    <property type="entry name" value="SH3_Tf2-1"/>
</dbReference>
<gene>
    <name evidence="2" type="ORF">MTR67_052644</name>
</gene>
<evidence type="ECO:0000313" key="3">
    <source>
        <dbReference type="Proteomes" id="UP001234989"/>
    </source>
</evidence>
<dbReference type="Proteomes" id="UP001234989">
    <property type="component" value="Chromosome 12"/>
</dbReference>
<evidence type="ECO:0000313" key="2">
    <source>
        <dbReference type="EMBL" id="WMV59259.1"/>
    </source>
</evidence>
<sequence>MAYEGYMQFVKKGKLGPRYVGPYNIIRRIGRMTYELDFSSKFKAVHPLFHVSRLYRCIENASDMPVEYICVSTNISYAKVFVAILDWQVRKIWTKEVVSIKVLGQNNNVEEIA</sequence>
<dbReference type="Pfam" id="PF24626">
    <property type="entry name" value="SH3_Tf2-1"/>
    <property type="match status" value="1"/>
</dbReference>